<dbReference type="InterPro" id="IPR029510">
    <property type="entry name" value="Ald_DH_CS_GLU"/>
</dbReference>
<dbReference type="InterPro" id="IPR016162">
    <property type="entry name" value="Ald_DH_N"/>
</dbReference>
<proteinExistence type="inferred from homology"/>
<name>M1UN90_9CORY</name>
<evidence type="ECO:0000256" key="3">
    <source>
        <dbReference type="PROSITE-ProRule" id="PRU10007"/>
    </source>
</evidence>
<dbReference type="STRING" id="1121353.H924_11405"/>
<dbReference type="FunFam" id="3.40.309.10:FF:000009">
    <property type="entry name" value="Aldehyde dehydrogenase A"/>
    <property type="match status" value="1"/>
</dbReference>
<evidence type="ECO:0000313" key="7">
    <source>
        <dbReference type="Proteomes" id="UP000011760"/>
    </source>
</evidence>
<sequence length="526" mass="56907">MHKRFPMGPLPEDLHRKLLNLTTNTKTAGAADAEKVDVKSSFNGETIGTVLSGTVEDVEYAFELARAAQQKWAQTPIEQRQEIFRAFHDRVLDNRELLMDIVQLETGKNRASALDEVMDVAINARYYANNVGKLIGEKKRPGALPIATRSVEQHIPKGVVGQITPWNYPLALGISDAIPALLAGNGVVAKPDSNTPFSCLIAVLFLYESGLPRDLMQVVTGSGTVVGSAIADRCDYLMFTGSTKTGRILGRQVGERLIGYSAELGGKNPLIIAKDADLDLVMREITSACFSNSGQLCVSIERIYVEEPVYTEVVNRMKVAVEAMKIGSGFNWDIDMGSLINQTQLDTVSRFVDEAREHGARVLAGGKARPDLGPYFYEPTVLVDVPAGTPVLSDEVFGPVVYIEKVASLEEAVEKANGTSYGLNASVFAAPETGRKIASQIEAGGVGINDGYAASWATVSVPLGGMKQSGMGRRHGPDGLLKYTEIRNVAEQRFISMRGPAVISRKVYADAMVTALKLGKKLRFLP</sequence>
<dbReference type="Proteomes" id="UP000011760">
    <property type="component" value="Chromosome"/>
</dbReference>
<dbReference type="GO" id="GO:0016620">
    <property type="term" value="F:oxidoreductase activity, acting on the aldehyde or oxo group of donors, NAD or NADP as acceptor"/>
    <property type="evidence" value="ECO:0007669"/>
    <property type="project" value="InterPro"/>
</dbReference>
<dbReference type="eggNOG" id="COG1012">
    <property type="taxonomic scope" value="Bacteria"/>
</dbReference>
<dbReference type="Gene3D" id="3.40.309.10">
    <property type="entry name" value="Aldehyde Dehydrogenase, Chain A, domain 2"/>
    <property type="match status" value="1"/>
</dbReference>
<evidence type="ECO:0000256" key="2">
    <source>
        <dbReference type="ARBA" id="ARBA00023002"/>
    </source>
</evidence>
<dbReference type="RefSeq" id="WP_015652135.1">
    <property type="nucleotide sequence ID" value="NC_020506.1"/>
</dbReference>
<dbReference type="CDD" id="cd07101">
    <property type="entry name" value="ALDH_SSADH2_GabD2"/>
    <property type="match status" value="1"/>
</dbReference>
<dbReference type="InterPro" id="IPR016161">
    <property type="entry name" value="Ald_DH/histidinol_DH"/>
</dbReference>
<organism evidence="6 7">
    <name type="scientific">Corynebacterium callunae DSM 20147</name>
    <dbReference type="NCBI Taxonomy" id="1121353"/>
    <lineage>
        <taxon>Bacteria</taxon>
        <taxon>Bacillati</taxon>
        <taxon>Actinomycetota</taxon>
        <taxon>Actinomycetes</taxon>
        <taxon>Mycobacteriales</taxon>
        <taxon>Corynebacteriaceae</taxon>
        <taxon>Corynebacterium</taxon>
    </lineage>
</organism>
<dbReference type="HOGENOM" id="CLU_005391_1_0_11"/>
<reference evidence="6 7" key="1">
    <citation type="submission" date="2013-02" db="EMBL/GenBank/DDBJ databases">
        <title>The complete genome sequence of Corynebacterium callunae DSM 20147.</title>
        <authorList>
            <person name="Ruckert C."/>
            <person name="Albersmeier A."/>
            <person name="Kalinowski J."/>
        </authorList>
    </citation>
    <scope>NUCLEOTIDE SEQUENCE [LARGE SCALE GENOMIC DNA]</scope>
    <source>
        <strain evidence="6 7">DSM 20147</strain>
    </source>
</reference>
<dbReference type="Gene3D" id="3.40.605.10">
    <property type="entry name" value="Aldehyde Dehydrogenase, Chain A, domain 1"/>
    <property type="match status" value="1"/>
</dbReference>
<dbReference type="PANTHER" id="PTHR11699">
    <property type="entry name" value="ALDEHYDE DEHYDROGENASE-RELATED"/>
    <property type="match status" value="1"/>
</dbReference>
<feature type="domain" description="Aldehyde dehydrogenase" evidence="5">
    <location>
        <begin position="32"/>
        <end position="489"/>
    </location>
</feature>
<dbReference type="AlphaFoldDB" id="M1UN90"/>
<gene>
    <name evidence="6" type="primary">gabD2</name>
    <name evidence="6" type="ORF">H924_11405</name>
</gene>
<dbReference type="PATRIC" id="fig|1121353.3.peg.2329"/>
<protein>
    <submittedName>
        <fullName evidence="6">Succinic semialdehyde dehydrogenase</fullName>
    </submittedName>
</protein>
<dbReference type="SUPFAM" id="SSF53720">
    <property type="entry name" value="ALDH-like"/>
    <property type="match status" value="1"/>
</dbReference>
<dbReference type="Pfam" id="PF00171">
    <property type="entry name" value="Aldedh"/>
    <property type="match status" value="1"/>
</dbReference>
<dbReference type="KEGG" id="ccn:H924_11405"/>
<keyword evidence="7" id="KW-1185">Reference proteome</keyword>
<keyword evidence="2 4" id="KW-0560">Oxidoreductase</keyword>
<dbReference type="NCBIfam" id="NF006916">
    <property type="entry name" value="PRK09407.1"/>
    <property type="match status" value="1"/>
</dbReference>
<accession>M1UN90</accession>
<evidence type="ECO:0000256" key="4">
    <source>
        <dbReference type="RuleBase" id="RU003345"/>
    </source>
</evidence>
<dbReference type="InterPro" id="IPR015590">
    <property type="entry name" value="Aldehyde_DH_dom"/>
</dbReference>
<dbReference type="OrthoDB" id="6882680at2"/>
<comment type="similarity">
    <text evidence="1 4">Belongs to the aldehyde dehydrogenase family.</text>
</comment>
<feature type="active site" evidence="3">
    <location>
        <position position="263"/>
    </location>
</feature>
<evidence type="ECO:0000259" key="5">
    <source>
        <dbReference type="Pfam" id="PF00171"/>
    </source>
</evidence>
<dbReference type="EMBL" id="CP004354">
    <property type="protein sequence ID" value="AGG67709.1"/>
    <property type="molecule type" value="Genomic_DNA"/>
</dbReference>
<dbReference type="PROSITE" id="PS00687">
    <property type="entry name" value="ALDEHYDE_DEHYDR_GLU"/>
    <property type="match status" value="1"/>
</dbReference>
<dbReference type="InterPro" id="IPR016163">
    <property type="entry name" value="Ald_DH_C"/>
</dbReference>
<evidence type="ECO:0000313" key="6">
    <source>
        <dbReference type="EMBL" id="AGG67709.1"/>
    </source>
</evidence>
<evidence type="ECO:0000256" key="1">
    <source>
        <dbReference type="ARBA" id="ARBA00009986"/>
    </source>
</evidence>